<accession>C3N728</accession>
<dbReference type="Proteomes" id="UP000002308">
    <property type="component" value="Chromosome"/>
</dbReference>
<proteinExistence type="predicted"/>
<reference evidence="1 2" key="1">
    <citation type="journal article" date="2009" name="Proc. Natl. Acad. Sci. U.S.A.">
        <title>Biogeography of the Sulfolobus islandicus pan-genome.</title>
        <authorList>
            <person name="Reno M.L."/>
            <person name="Held N.L."/>
            <person name="Fields C.J."/>
            <person name="Burke P.V."/>
            <person name="Whitaker R.J."/>
        </authorList>
    </citation>
    <scope>NUCLEOTIDE SEQUENCE [LARGE SCALE GENOMIC DNA]</scope>
    <source>
        <strain evidence="2">Y.G.57.14 / Yellowstone #1</strain>
    </source>
</reference>
<name>C3N728_SACI7</name>
<organism evidence="1 2">
    <name type="scientific">Saccharolobus islandicus (strain Y.G.57.14 / Yellowstone #1)</name>
    <name type="common">Sulfolobus islandicus</name>
    <dbReference type="NCBI Taxonomy" id="439386"/>
    <lineage>
        <taxon>Archaea</taxon>
        <taxon>Thermoproteota</taxon>
        <taxon>Thermoprotei</taxon>
        <taxon>Sulfolobales</taxon>
        <taxon>Sulfolobaceae</taxon>
        <taxon>Saccharolobus</taxon>
    </lineage>
</organism>
<dbReference type="HOGENOM" id="CLU_2581578_0_0_2"/>
<dbReference type="AlphaFoldDB" id="C3N728"/>
<evidence type="ECO:0000313" key="2">
    <source>
        <dbReference type="Proteomes" id="UP000002308"/>
    </source>
</evidence>
<dbReference type="EMBL" id="CP001403">
    <property type="protein sequence ID" value="ACP46022.1"/>
    <property type="molecule type" value="Genomic_DNA"/>
</dbReference>
<gene>
    <name evidence="1" type="ordered locus">YG5714_1766</name>
</gene>
<dbReference type="KEGG" id="siy:YG5714_1766"/>
<sequence length="74" mass="8693">MFALKQHARHAHVLTVCPVCKREYLNVCQHFYVNAYSDNKHLVLCYLFTTNKLRSFAKRKVKELLKVDGGIPWT</sequence>
<protein>
    <submittedName>
        <fullName evidence="1">Uncharacterized protein</fullName>
    </submittedName>
</protein>
<evidence type="ECO:0000313" key="1">
    <source>
        <dbReference type="EMBL" id="ACP46022.1"/>
    </source>
</evidence>